<dbReference type="AlphaFoldDB" id="A0A075ME57"/>
<keyword evidence="1" id="KW-0614">Plasmid</keyword>
<accession>A0A075ME57</accession>
<dbReference type="EMBL" id="KJ484626">
    <property type="protein sequence ID" value="AIF77426.1"/>
    <property type="molecule type" value="Genomic_DNA"/>
</dbReference>
<sequence length="40" mass="4702">MTQLIVIDYYYHAVIMLSCTGTLTKERENRRPADEQEILS</sequence>
<geneLocation type="plasmid" evidence="1">
    <name>pH2332-166</name>
</geneLocation>
<proteinExistence type="predicted"/>
<protein>
    <submittedName>
        <fullName evidence="1">Uncharacterized protein</fullName>
    </submittedName>
</protein>
<organism evidence="1">
    <name type="scientific">Escherichia coli</name>
    <dbReference type="NCBI Taxonomy" id="562"/>
    <lineage>
        <taxon>Bacteria</taxon>
        <taxon>Pseudomonadati</taxon>
        <taxon>Pseudomonadota</taxon>
        <taxon>Gammaproteobacteria</taxon>
        <taxon>Enterobacterales</taxon>
        <taxon>Enterobacteriaceae</taxon>
        <taxon>Escherichia</taxon>
    </lineage>
</organism>
<reference evidence="1" key="1">
    <citation type="journal article" date="2014" name="J. Antimicrob. Chemother.">
        <title>Nucleotide sequences of 16 transmissible plasmids identified in nine multidrug-resistant Escherichia coli isolates expressing an ESBL phenotype isolated from food-producing animals and healthy humans.</title>
        <authorList>
            <person name="Wang J."/>
            <person name="Stephan R."/>
            <person name="Power K."/>
            <person name="Yan Q."/>
            <person name="Hachler H."/>
            <person name="Fanning S."/>
        </authorList>
    </citation>
    <scope>NUCLEOTIDE SEQUENCE</scope>
    <source>
        <strain evidence="1">Human-2332</strain>
        <plasmid evidence="1">pH2332-166</plasmid>
    </source>
</reference>
<name>A0A075ME57_ECOLX</name>
<evidence type="ECO:0000313" key="1">
    <source>
        <dbReference type="EMBL" id="AIF77426.1"/>
    </source>
</evidence>